<dbReference type="InterPro" id="IPR016181">
    <property type="entry name" value="Acyl_CoA_acyltransferase"/>
</dbReference>
<accession>A0A5N6E4B5</accession>
<gene>
    <name evidence="1" type="ORF">BDV34DRAFT_231871</name>
</gene>
<dbReference type="InterPro" id="IPR052523">
    <property type="entry name" value="Trichothecene_AcTrans"/>
</dbReference>
<dbReference type="VEuPathDB" id="FungiDB:BDV34DRAFT_231871"/>
<evidence type="ECO:0000313" key="1">
    <source>
        <dbReference type="EMBL" id="KAB8212416.1"/>
    </source>
</evidence>
<keyword evidence="2" id="KW-1185">Reference proteome</keyword>
<name>A0A5N6E4B5_ASPPA</name>
<organism evidence="1 2">
    <name type="scientific">Aspergillus parasiticus</name>
    <dbReference type="NCBI Taxonomy" id="5067"/>
    <lineage>
        <taxon>Eukaryota</taxon>
        <taxon>Fungi</taxon>
        <taxon>Dikarya</taxon>
        <taxon>Ascomycota</taxon>
        <taxon>Pezizomycotina</taxon>
        <taxon>Eurotiomycetes</taxon>
        <taxon>Eurotiomycetidae</taxon>
        <taxon>Eurotiales</taxon>
        <taxon>Aspergillaceae</taxon>
        <taxon>Aspergillus</taxon>
        <taxon>Aspergillus subgen. Circumdati</taxon>
    </lineage>
</organism>
<dbReference type="SUPFAM" id="SSF55729">
    <property type="entry name" value="Acyl-CoA N-acyltransferases (Nat)"/>
    <property type="match status" value="1"/>
</dbReference>
<dbReference type="PANTHER" id="PTHR42791">
    <property type="entry name" value="GNAT FAMILY ACETYLTRANSFERASE"/>
    <property type="match status" value="1"/>
</dbReference>
<reference evidence="1 2" key="1">
    <citation type="submission" date="2019-04" db="EMBL/GenBank/DDBJ databases">
        <title>Fungal friends and foes A comparative genomics study of 23 Aspergillus species from section Flavi.</title>
        <authorList>
            <consortium name="DOE Joint Genome Institute"/>
            <person name="Kjaerbolling I."/>
            <person name="Vesth T.C."/>
            <person name="Frisvad J.C."/>
            <person name="Nybo J.L."/>
            <person name="Theobald S."/>
            <person name="Kildgaard S."/>
            <person name="Petersen T.I."/>
            <person name="Kuo A."/>
            <person name="Sato A."/>
            <person name="Lyhne E.K."/>
            <person name="Kogle M.E."/>
            <person name="Wiebenga A."/>
            <person name="Kun R.S."/>
            <person name="Lubbers R.J."/>
            <person name="Makela M.R."/>
            <person name="Barry K."/>
            <person name="Chovatia M."/>
            <person name="Clum A."/>
            <person name="Daum C."/>
            <person name="Haridas S."/>
            <person name="He G."/>
            <person name="LaButti K."/>
            <person name="Lipzen A."/>
            <person name="Mondo S."/>
            <person name="Pangilinan J."/>
            <person name="Riley R."/>
            <person name="Salamov A."/>
            <person name="Simmons B.A."/>
            <person name="Magnuson J.K."/>
            <person name="Henrissat B."/>
            <person name="Mortensen U.H."/>
            <person name="Larsen T.O."/>
            <person name="De vries R.P."/>
            <person name="Grigoriev I.V."/>
            <person name="Machida M."/>
            <person name="Baker S.E."/>
            <person name="Andersen M.R."/>
        </authorList>
    </citation>
    <scope>NUCLEOTIDE SEQUENCE [LARGE SCALE GENOMIC DNA]</scope>
    <source>
        <strain evidence="1 2">CBS 117618</strain>
    </source>
</reference>
<dbReference type="Proteomes" id="UP000326532">
    <property type="component" value="Unassembled WGS sequence"/>
</dbReference>
<evidence type="ECO:0000313" key="2">
    <source>
        <dbReference type="Proteomes" id="UP000326532"/>
    </source>
</evidence>
<sequence>MTSWNIKPCSVADAPALAYNNRSAFWLSNVRSATRISYYAHDRKSVTRRLSTLLLAILSDMPDGFCLLPTLLQKTEVHSGLDAQVPDVSYDEKRKFQQLAESAWWNGRSDMRSIDDKSDAVTDHIVAQRPSIKLDYLAVHPRNKDERIATSLVASGIRVAESIDVPIVTMTCKAGRGVYTRLGLKEIDRVIQDDSKYGGAGGYEAYFMIYVVNT</sequence>
<dbReference type="EMBL" id="ML734936">
    <property type="protein sequence ID" value="KAB8212416.1"/>
    <property type="molecule type" value="Genomic_DNA"/>
</dbReference>
<dbReference type="Gene3D" id="3.40.630.30">
    <property type="match status" value="1"/>
</dbReference>
<dbReference type="AlphaFoldDB" id="A0A5N6E4B5"/>
<dbReference type="PANTHER" id="PTHR42791:SF2">
    <property type="entry name" value="N-ACETYLTRANSFERASE DOMAIN-CONTAINING PROTEIN"/>
    <property type="match status" value="1"/>
</dbReference>
<proteinExistence type="predicted"/>
<protein>
    <submittedName>
        <fullName evidence="1">Uncharacterized protein</fullName>
    </submittedName>
</protein>